<dbReference type="RefSeq" id="WP_402701116.1">
    <property type="nucleotide sequence ID" value="NZ_JBIUZV010000007.1"/>
</dbReference>
<keyword evidence="2" id="KW-1185">Reference proteome</keyword>
<gene>
    <name evidence="1" type="ORF">ACIPEN_13430</name>
</gene>
<comment type="caution">
    <text evidence="1">The sequence shown here is derived from an EMBL/GenBank/DDBJ whole genome shotgun (WGS) entry which is preliminary data.</text>
</comment>
<organism evidence="1 2">
    <name type="scientific">Herbaspirillum chlorophenolicum</name>
    <dbReference type="NCBI Taxonomy" id="211589"/>
    <lineage>
        <taxon>Bacteria</taxon>
        <taxon>Pseudomonadati</taxon>
        <taxon>Pseudomonadota</taxon>
        <taxon>Betaproteobacteria</taxon>
        <taxon>Burkholderiales</taxon>
        <taxon>Oxalobacteraceae</taxon>
        <taxon>Herbaspirillum</taxon>
    </lineage>
</organism>
<evidence type="ECO:0000313" key="2">
    <source>
        <dbReference type="Proteomes" id="UP001617427"/>
    </source>
</evidence>
<name>A0ABW8F0K9_9BURK</name>
<evidence type="ECO:0000313" key="1">
    <source>
        <dbReference type="EMBL" id="MFJ3046826.1"/>
    </source>
</evidence>
<dbReference type="EMBL" id="JBIUZV010000007">
    <property type="protein sequence ID" value="MFJ3046826.1"/>
    <property type="molecule type" value="Genomic_DNA"/>
</dbReference>
<dbReference type="Proteomes" id="UP001617427">
    <property type="component" value="Unassembled WGS sequence"/>
</dbReference>
<proteinExistence type="predicted"/>
<reference evidence="1 2" key="1">
    <citation type="submission" date="2024-10" db="EMBL/GenBank/DDBJ databases">
        <title>The Natural Products Discovery Center: Release of the First 8490 Sequenced Strains for Exploring Actinobacteria Biosynthetic Diversity.</title>
        <authorList>
            <person name="Kalkreuter E."/>
            <person name="Kautsar S.A."/>
            <person name="Yang D."/>
            <person name="Bader C.D."/>
            <person name="Teijaro C.N."/>
            <person name="Fluegel L."/>
            <person name="Davis C.M."/>
            <person name="Simpson J.R."/>
            <person name="Lauterbach L."/>
            <person name="Steele A.D."/>
            <person name="Gui C."/>
            <person name="Meng S."/>
            <person name="Li G."/>
            <person name="Viehrig K."/>
            <person name="Ye F."/>
            <person name="Su P."/>
            <person name="Kiefer A.F."/>
            <person name="Nichols A."/>
            <person name="Cepeda A.J."/>
            <person name="Yan W."/>
            <person name="Fan B."/>
            <person name="Jiang Y."/>
            <person name="Adhikari A."/>
            <person name="Zheng C.-J."/>
            <person name="Schuster L."/>
            <person name="Cowan T.M."/>
            <person name="Smanski M.J."/>
            <person name="Chevrette M.G."/>
            <person name="De Carvalho L.P.S."/>
            <person name="Shen B."/>
        </authorList>
    </citation>
    <scope>NUCLEOTIDE SEQUENCE [LARGE SCALE GENOMIC DNA]</scope>
    <source>
        <strain evidence="1 2">NPDC087045</strain>
    </source>
</reference>
<sequence length="51" mass="5917">MTVSPYVMGMIRGKVFPDCALQYPIGEAAWIMKNTWIYYQKNVFENPDKGN</sequence>
<accession>A0ABW8F0K9</accession>
<protein>
    <submittedName>
        <fullName evidence="1">Uncharacterized protein</fullName>
    </submittedName>
</protein>